<gene>
    <name evidence="7" type="ORF">AMET1_0803</name>
</gene>
<evidence type="ECO:0000256" key="2">
    <source>
        <dbReference type="ARBA" id="ARBA00001966"/>
    </source>
</evidence>
<sequence>MKAVGFNGSPRSDGNTKILIEKVFDELEDRGIDCESIQVGGKQVRGCTACLKCFDNKNMKCTINDDIINKCIGKMAEADCIIIGSPTYYSDLTPETKALIDRAGYVCSANDNFLRRKIGASVSAVRRAGSINTLDSINHFYLINEMFVAGSSYWNLAMGGDKKEVLKDTEGMETMKDLGENIAWILQKIK</sequence>
<dbReference type="AlphaFoldDB" id="A0A1Y3GCG7"/>
<name>A0A1Y3GCG7_9EURY</name>
<dbReference type="RefSeq" id="WP_086637381.1">
    <property type="nucleotide sequence ID" value="NZ_MRZU01000003.1"/>
</dbReference>
<reference evidence="7 8" key="1">
    <citation type="submission" date="2016-12" db="EMBL/GenBank/DDBJ databases">
        <title>Discovery of methanogenic haloarchaea.</title>
        <authorList>
            <person name="Sorokin D.Y."/>
            <person name="Makarova K.S."/>
            <person name="Abbas B."/>
            <person name="Ferrer M."/>
            <person name="Golyshin P.N."/>
        </authorList>
    </citation>
    <scope>NUCLEOTIDE SEQUENCE [LARGE SCALE GENOMIC DNA]</scope>
    <source>
        <strain evidence="7">AMET1</strain>
    </source>
</reference>
<evidence type="ECO:0000259" key="6">
    <source>
        <dbReference type="Pfam" id="PF03358"/>
    </source>
</evidence>
<dbReference type="GO" id="GO:0016491">
    <property type="term" value="F:oxidoreductase activity"/>
    <property type="evidence" value="ECO:0007669"/>
    <property type="project" value="InterPro"/>
</dbReference>
<keyword evidence="3" id="KW-0285">Flavoprotein</keyword>
<comment type="cofactor">
    <cofactor evidence="1">
        <name>FMN</name>
        <dbReference type="ChEBI" id="CHEBI:58210"/>
    </cofactor>
</comment>
<dbReference type="EMBL" id="MRZU01000003">
    <property type="protein sequence ID" value="OUJ19151.1"/>
    <property type="molecule type" value="Genomic_DNA"/>
</dbReference>
<comment type="cofactor">
    <cofactor evidence="2">
        <name>[4Fe-4S] cluster</name>
        <dbReference type="ChEBI" id="CHEBI:49883"/>
    </cofactor>
</comment>
<keyword evidence="8" id="KW-1185">Reference proteome</keyword>
<comment type="caution">
    <text evidence="7">The sequence shown here is derived from an EMBL/GenBank/DDBJ whole genome shotgun (WGS) entry which is preliminary data.</text>
</comment>
<evidence type="ECO:0000313" key="7">
    <source>
        <dbReference type="EMBL" id="OUJ19151.1"/>
    </source>
</evidence>
<dbReference type="Proteomes" id="UP000195137">
    <property type="component" value="Unassembled WGS sequence"/>
</dbReference>
<keyword evidence="4" id="KW-0288">FMN</keyword>
<evidence type="ECO:0000256" key="5">
    <source>
        <dbReference type="ARBA" id="ARBA00038292"/>
    </source>
</evidence>
<dbReference type="InterPro" id="IPR051796">
    <property type="entry name" value="ISF_SsuE-like"/>
</dbReference>
<feature type="domain" description="NADPH-dependent FMN reductase-like" evidence="6">
    <location>
        <begin position="1"/>
        <end position="158"/>
    </location>
</feature>
<dbReference type="Gene3D" id="3.40.50.360">
    <property type="match status" value="1"/>
</dbReference>
<proteinExistence type="inferred from homology"/>
<dbReference type="InterPro" id="IPR029039">
    <property type="entry name" value="Flavoprotein-like_sf"/>
</dbReference>
<organism evidence="7 8">
    <name type="scientific">Methanonatronarchaeum thermophilum</name>
    <dbReference type="NCBI Taxonomy" id="1927129"/>
    <lineage>
        <taxon>Archaea</taxon>
        <taxon>Methanobacteriati</taxon>
        <taxon>Methanobacteriota</taxon>
        <taxon>Methanonatronarchaeia</taxon>
        <taxon>Methanonatronarchaeales</taxon>
        <taxon>Methanonatronarchaeaceae</taxon>
        <taxon>Methanonatronarchaeum</taxon>
    </lineage>
</organism>
<comment type="similarity">
    <text evidence="5">Belongs to the SsuE family. Isf subfamily.</text>
</comment>
<evidence type="ECO:0000256" key="4">
    <source>
        <dbReference type="ARBA" id="ARBA00022643"/>
    </source>
</evidence>
<dbReference type="OrthoDB" id="9059at2157"/>
<dbReference type="PANTHER" id="PTHR43278:SF4">
    <property type="entry name" value="NAD(P)H-DEPENDENT FMN-CONTAINING OXIDOREDUCTASE YWQN-RELATED"/>
    <property type="match status" value="1"/>
</dbReference>
<dbReference type="SUPFAM" id="SSF52218">
    <property type="entry name" value="Flavoproteins"/>
    <property type="match status" value="1"/>
</dbReference>
<accession>A0A1Y3GCG7</accession>
<dbReference type="Pfam" id="PF03358">
    <property type="entry name" value="FMN_red"/>
    <property type="match status" value="1"/>
</dbReference>
<evidence type="ECO:0000256" key="1">
    <source>
        <dbReference type="ARBA" id="ARBA00001917"/>
    </source>
</evidence>
<dbReference type="InterPro" id="IPR005025">
    <property type="entry name" value="FMN_Rdtase-like_dom"/>
</dbReference>
<evidence type="ECO:0000256" key="3">
    <source>
        <dbReference type="ARBA" id="ARBA00022630"/>
    </source>
</evidence>
<dbReference type="PANTHER" id="PTHR43278">
    <property type="entry name" value="NAD(P)H-DEPENDENT FMN-CONTAINING OXIDOREDUCTASE YWQN-RELATED"/>
    <property type="match status" value="1"/>
</dbReference>
<protein>
    <submittedName>
        <fullName evidence="7">Multimeric flavodoxin WrbA</fullName>
    </submittedName>
</protein>
<evidence type="ECO:0000313" key="8">
    <source>
        <dbReference type="Proteomes" id="UP000195137"/>
    </source>
</evidence>